<protein>
    <submittedName>
        <fullName evidence="1">Uncharacterized protein</fullName>
    </submittedName>
</protein>
<evidence type="ECO:0000313" key="2">
    <source>
        <dbReference type="Proteomes" id="UP000008281"/>
    </source>
</evidence>
<dbReference type="Proteomes" id="UP000008281">
    <property type="component" value="Unassembled WGS sequence"/>
</dbReference>
<dbReference type="HOGENOM" id="CLU_052722_0_0_1"/>
<name>E3N1B2_CAERE</name>
<dbReference type="AlphaFoldDB" id="E3N1B2"/>
<dbReference type="InParanoid" id="E3N1B2"/>
<evidence type="ECO:0000313" key="1">
    <source>
        <dbReference type="EMBL" id="EFO83310.1"/>
    </source>
</evidence>
<dbReference type="EMBL" id="DS268508">
    <property type="protein sequence ID" value="EFO83310.1"/>
    <property type="molecule type" value="Genomic_DNA"/>
</dbReference>
<keyword evidence="2" id="KW-1185">Reference proteome</keyword>
<organism evidence="2">
    <name type="scientific">Caenorhabditis remanei</name>
    <name type="common">Caenorhabditis vulgaris</name>
    <dbReference type="NCBI Taxonomy" id="31234"/>
    <lineage>
        <taxon>Eukaryota</taxon>
        <taxon>Metazoa</taxon>
        <taxon>Ecdysozoa</taxon>
        <taxon>Nematoda</taxon>
        <taxon>Chromadorea</taxon>
        <taxon>Rhabditida</taxon>
        <taxon>Rhabditina</taxon>
        <taxon>Rhabditomorpha</taxon>
        <taxon>Rhabditoidea</taxon>
        <taxon>Rhabditidae</taxon>
        <taxon>Peloderinae</taxon>
        <taxon>Caenorhabditis</taxon>
    </lineage>
</organism>
<sequence>MKKVVGEKSKQSAESPFLLEITPEKLEIPPDGLLEVTIKNPTRKTLYLSCYFDSFYFLVDFNDVIWSQRGDTPSGAHLSQDLEPGEYPKWLMGCAKCDTAFKTRKYRNKKSRSNPKTNIFYNLERPEGILSVNYECGDEVSSTRTFDLYLKEETERYKDLKEAYLKIRQNQKRRERWGESLLNTPFDGTRRVYKKEEDLTRVLDSTDEFKFESPYETPEGFWGKVIANRCSPLNLEAFDAVSDKEIQKIKMEKRAQYFWLIFIVNEEDLQKEVEVCWGTLCTCQMPRLKTREKWENLVKGIEKLETKTERKKALTTPQTVQEKKKEYKESIVNFVVISLEIDQ</sequence>
<dbReference type="eggNOG" id="ENOG502TJV5">
    <property type="taxonomic scope" value="Eukaryota"/>
</dbReference>
<proteinExistence type="predicted"/>
<accession>E3N1B2</accession>
<gene>
    <name evidence="1" type="ORF">CRE_13575</name>
</gene>
<reference evidence="1" key="1">
    <citation type="submission" date="2007-07" db="EMBL/GenBank/DDBJ databases">
        <title>PCAP assembly of the Caenorhabditis remanei genome.</title>
        <authorList>
            <consortium name="The Caenorhabditis remanei Sequencing Consortium"/>
            <person name="Wilson R.K."/>
        </authorList>
    </citation>
    <scope>NUCLEOTIDE SEQUENCE [LARGE SCALE GENOMIC DNA]</scope>
    <source>
        <strain evidence="1">PB4641</strain>
    </source>
</reference>
<dbReference type="OrthoDB" id="5908824at2759"/>